<dbReference type="Proteomes" id="UP000014500">
    <property type="component" value="Unassembled WGS sequence"/>
</dbReference>
<evidence type="ECO:0000256" key="5">
    <source>
        <dbReference type="ARBA" id="ARBA00023242"/>
    </source>
</evidence>
<dbReference type="Gene3D" id="6.10.250.980">
    <property type="match status" value="1"/>
</dbReference>
<protein>
    <recommendedName>
        <fullName evidence="11">BHLH domain-containing protein</fullName>
    </recommendedName>
</protein>
<dbReference type="EMBL" id="JH431845">
    <property type="status" value="NOT_ANNOTATED_CDS"/>
    <property type="molecule type" value="Genomic_DNA"/>
</dbReference>
<dbReference type="GO" id="GO:0003677">
    <property type="term" value="F:DNA binding"/>
    <property type="evidence" value="ECO:0007669"/>
    <property type="project" value="UniProtKB-KW"/>
</dbReference>
<evidence type="ECO:0000256" key="3">
    <source>
        <dbReference type="ARBA" id="ARBA00023125"/>
    </source>
</evidence>
<accession>T1J4E7</accession>
<dbReference type="FunFam" id="4.10.280.10:FF:000079">
    <property type="entry name" value="CLUMA_CG001539, isoform A"/>
    <property type="match status" value="1"/>
</dbReference>
<dbReference type="InterPro" id="IPR050370">
    <property type="entry name" value="HES_HEY"/>
</dbReference>
<keyword evidence="2" id="KW-0805">Transcription regulation</keyword>
<dbReference type="GO" id="GO:0006355">
    <property type="term" value="P:regulation of DNA-templated transcription"/>
    <property type="evidence" value="ECO:0007669"/>
    <property type="project" value="InterPro"/>
</dbReference>
<dbReference type="InterPro" id="IPR011598">
    <property type="entry name" value="bHLH_dom"/>
</dbReference>
<dbReference type="InterPro" id="IPR003650">
    <property type="entry name" value="Orange_dom"/>
</dbReference>
<dbReference type="HOGENOM" id="CLU_991496_0_0_1"/>
<proteinExistence type="predicted"/>
<organism evidence="9 10">
    <name type="scientific">Strigamia maritima</name>
    <name type="common">European centipede</name>
    <name type="synonym">Geophilus maritimus</name>
    <dbReference type="NCBI Taxonomy" id="126957"/>
    <lineage>
        <taxon>Eukaryota</taxon>
        <taxon>Metazoa</taxon>
        <taxon>Ecdysozoa</taxon>
        <taxon>Arthropoda</taxon>
        <taxon>Myriapoda</taxon>
        <taxon>Chilopoda</taxon>
        <taxon>Pleurostigmophora</taxon>
        <taxon>Geophilomorpha</taxon>
        <taxon>Linotaeniidae</taxon>
        <taxon>Strigamia</taxon>
    </lineage>
</organism>
<dbReference type="PROSITE" id="PS50888">
    <property type="entry name" value="BHLH"/>
    <property type="match status" value="1"/>
</dbReference>
<dbReference type="AlphaFoldDB" id="T1J4E7"/>
<sequence length="281" mass="32921">MVSPAVSPVSDEQLNFTRKRSVRDPLSHRIIEKKRRDRMNNCLANLSSLLPSSYWKKSRGRIEKTEIIEMAITHMKYLQMQIKLNRHSDTATEDKSDNSKDSFCFGYQECMAEIMHFLVEVEGFYPRENLCIKLLNHLRKHGEEISKRYDMSQNPTAESPQQSEVTNHSETLFSKKIEVSSTIILKEETLEETEINDDYVSTTQKQFSPNSTNYVVTERGQHLQENGKTNDHMLVPHLYQCYQPKNSFLPSEEIYKYKTRIKHRFNADLQFCKQKEGIQAN</sequence>
<dbReference type="SUPFAM" id="SSF158457">
    <property type="entry name" value="Orange domain-like"/>
    <property type="match status" value="1"/>
</dbReference>
<evidence type="ECO:0000256" key="2">
    <source>
        <dbReference type="ARBA" id="ARBA00023015"/>
    </source>
</evidence>
<dbReference type="SMART" id="SM00511">
    <property type="entry name" value="ORANGE"/>
    <property type="match status" value="1"/>
</dbReference>
<keyword evidence="4" id="KW-0804">Transcription</keyword>
<evidence type="ECO:0000259" key="7">
    <source>
        <dbReference type="PROSITE" id="PS50888"/>
    </source>
</evidence>
<dbReference type="PROSITE" id="PS51054">
    <property type="entry name" value="ORANGE"/>
    <property type="match status" value="1"/>
</dbReference>
<dbReference type="EnsemblMetazoa" id="SMAR008480-RA">
    <property type="protein sequence ID" value="SMAR008480-PA"/>
    <property type="gene ID" value="SMAR008480"/>
</dbReference>
<evidence type="ECO:0000256" key="1">
    <source>
        <dbReference type="ARBA" id="ARBA00004123"/>
    </source>
</evidence>
<evidence type="ECO:0000256" key="6">
    <source>
        <dbReference type="SAM" id="MobiDB-lite"/>
    </source>
</evidence>
<dbReference type="STRING" id="126957.T1J4E7"/>
<dbReference type="PhylomeDB" id="T1J4E7"/>
<evidence type="ECO:0000313" key="9">
    <source>
        <dbReference type="EnsemblMetazoa" id="SMAR008480-PA"/>
    </source>
</evidence>
<name>T1J4E7_STRMM</name>
<reference evidence="10" key="1">
    <citation type="submission" date="2011-05" db="EMBL/GenBank/DDBJ databases">
        <authorList>
            <person name="Richards S.R."/>
            <person name="Qu J."/>
            <person name="Jiang H."/>
            <person name="Jhangiani S.N."/>
            <person name="Agravi P."/>
            <person name="Goodspeed R."/>
            <person name="Gross S."/>
            <person name="Mandapat C."/>
            <person name="Jackson L."/>
            <person name="Mathew T."/>
            <person name="Pu L."/>
            <person name="Thornton R."/>
            <person name="Saada N."/>
            <person name="Wilczek-Boney K.B."/>
            <person name="Lee S."/>
            <person name="Kovar C."/>
            <person name="Wu Y."/>
            <person name="Scherer S.E."/>
            <person name="Worley K.C."/>
            <person name="Muzny D.M."/>
            <person name="Gibbs R."/>
        </authorList>
    </citation>
    <scope>NUCLEOTIDE SEQUENCE</scope>
    <source>
        <strain evidence="10">Brora</strain>
    </source>
</reference>
<dbReference type="InterPro" id="IPR036638">
    <property type="entry name" value="HLH_DNA-bd_sf"/>
</dbReference>
<evidence type="ECO:0000313" key="10">
    <source>
        <dbReference type="Proteomes" id="UP000014500"/>
    </source>
</evidence>
<dbReference type="GO" id="GO:0005634">
    <property type="term" value="C:nucleus"/>
    <property type="evidence" value="ECO:0007669"/>
    <property type="project" value="UniProtKB-SubCell"/>
</dbReference>
<feature type="region of interest" description="Disordered" evidence="6">
    <location>
        <begin position="149"/>
        <end position="168"/>
    </location>
</feature>
<dbReference type="eggNOG" id="KOG4304">
    <property type="taxonomic scope" value="Eukaryota"/>
</dbReference>
<feature type="domain" description="BHLH" evidence="7">
    <location>
        <begin position="23"/>
        <end position="78"/>
    </location>
</feature>
<reference evidence="9" key="2">
    <citation type="submission" date="2015-02" db="UniProtKB">
        <authorList>
            <consortium name="EnsemblMetazoa"/>
        </authorList>
    </citation>
    <scope>IDENTIFICATION</scope>
</reference>
<keyword evidence="5" id="KW-0539">Nucleus</keyword>
<evidence type="ECO:0000256" key="4">
    <source>
        <dbReference type="ARBA" id="ARBA00023163"/>
    </source>
</evidence>
<comment type="subcellular location">
    <subcellularLocation>
        <location evidence="1">Nucleus</location>
    </subcellularLocation>
</comment>
<keyword evidence="3" id="KW-0238">DNA-binding</keyword>
<dbReference type="SUPFAM" id="SSF47459">
    <property type="entry name" value="HLH, helix-loop-helix DNA-binding domain"/>
    <property type="match status" value="1"/>
</dbReference>
<dbReference type="SMART" id="SM00353">
    <property type="entry name" value="HLH"/>
    <property type="match status" value="1"/>
</dbReference>
<feature type="domain" description="Orange" evidence="8">
    <location>
        <begin position="103"/>
        <end position="138"/>
    </location>
</feature>
<evidence type="ECO:0008006" key="11">
    <source>
        <dbReference type="Google" id="ProtNLM"/>
    </source>
</evidence>
<dbReference type="Pfam" id="PF07527">
    <property type="entry name" value="Hairy_orange"/>
    <property type="match status" value="1"/>
</dbReference>
<dbReference type="GO" id="GO:0046983">
    <property type="term" value="F:protein dimerization activity"/>
    <property type="evidence" value="ECO:0007669"/>
    <property type="project" value="InterPro"/>
</dbReference>
<dbReference type="Pfam" id="PF00010">
    <property type="entry name" value="HLH"/>
    <property type="match status" value="1"/>
</dbReference>
<dbReference type="PANTHER" id="PTHR10985">
    <property type="entry name" value="BASIC HELIX-LOOP-HELIX TRANSCRIPTION FACTOR, HES-RELATED"/>
    <property type="match status" value="1"/>
</dbReference>
<evidence type="ECO:0000259" key="8">
    <source>
        <dbReference type="PROSITE" id="PS51054"/>
    </source>
</evidence>
<keyword evidence="10" id="KW-1185">Reference proteome</keyword>
<dbReference type="Gene3D" id="4.10.280.10">
    <property type="entry name" value="Helix-loop-helix DNA-binding domain"/>
    <property type="match status" value="1"/>
</dbReference>
<feature type="compositionally biased region" description="Polar residues" evidence="6">
    <location>
        <begin position="151"/>
        <end position="168"/>
    </location>
</feature>